<evidence type="ECO:0000313" key="5">
    <source>
        <dbReference type="EMBL" id="MFC0679119.1"/>
    </source>
</evidence>
<keyword evidence="6" id="KW-1185">Reference proteome</keyword>
<dbReference type="InterPro" id="IPR023296">
    <property type="entry name" value="Glyco_hydro_beta-prop_sf"/>
</dbReference>
<name>A0ABV6RRC9_9GAMM</name>
<keyword evidence="1" id="KW-0858">Xylan degradation</keyword>
<dbReference type="Gene3D" id="2.115.10.20">
    <property type="entry name" value="Glycosyl hydrolase domain, family 43"/>
    <property type="match status" value="1"/>
</dbReference>
<evidence type="ECO:0000259" key="4">
    <source>
        <dbReference type="Pfam" id="PF24793"/>
    </source>
</evidence>
<dbReference type="RefSeq" id="WP_386669544.1">
    <property type="nucleotide sequence ID" value="NZ_JBHLTG010000003.1"/>
</dbReference>
<organism evidence="5 6">
    <name type="scientific">Lysobacter korlensis</name>
    <dbReference type="NCBI Taxonomy" id="553636"/>
    <lineage>
        <taxon>Bacteria</taxon>
        <taxon>Pseudomonadati</taxon>
        <taxon>Pseudomonadota</taxon>
        <taxon>Gammaproteobacteria</taxon>
        <taxon>Lysobacterales</taxon>
        <taxon>Lysobacteraceae</taxon>
        <taxon>Lysobacter</taxon>
    </lineage>
</organism>
<keyword evidence="2" id="KW-0119">Carbohydrate metabolism</keyword>
<evidence type="ECO:0000256" key="1">
    <source>
        <dbReference type="ARBA" id="ARBA00022651"/>
    </source>
</evidence>
<evidence type="ECO:0000256" key="3">
    <source>
        <dbReference type="SAM" id="MobiDB-lite"/>
    </source>
</evidence>
<dbReference type="PANTHER" id="PTHR43772:SF2">
    <property type="entry name" value="PUTATIVE (AFU_ORTHOLOGUE AFUA_2G04480)-RELATED"/>
    <property type="match status" value="1"/>
</dbReference>
<protein>
    <recommendedName>
        <fullName evidence="4">Glucosamine inositolphosphorylceramide transferase 1 N-terminal domain-containing protein</fullName>
    </recommendedName>
</protein>
<dbReference type="Proteomes" id="UP001589896">
    <property type="component" value="Unassembled WGS sequence"/>
</dbReference>
<reference evidence="5 6" key="1">
    <citation type="submission" date="2024-09" db="EMBL/GenBank/DDBJ databases">
        <authorList>
            <person name="Sun Q."/>
            <person name="Mori K."/>
        </authorList>
    </citation>
    <scope>NUCLEOTIDE SEQUENCE [LARGE SCALE GENOMIC DNA]</scope>
    <source>
        <strain evidence="5 6">KCTC 23076</strain>
    </source>
</reference>
<feature type="compositionally biased region" description="Low complexity" evidence="3">
    <location>
        <begin position="585"/>
        <end position="595"/>
    </location>
</feature>
<evidence type="ECO:0000256" key="2">
    <source>
        <dbReference type="ARBA" id="ARBA00023277"/>
    </source>
</evidence>
<dbReference type="EMBL" id="JBHLTG010000003">
    <property type="protein sequence ID" value="MFC0679119.1"/>
    <property type="molecule type" value="Genomic_DNA"/>
</dbReference>
<accession>A0ABV6RRC9</accession>
<feature type="region of interest" description="Disordered" evidence="3">
    <location>
        <begin position="585"/>
        <end position="604"/>
    </location>
</feature>
<comment type="caution">
    <text evidence="5">The sequence shown here is derived from an EMBL/GenBank/DDBJ whole genome shotgun (WGS) entry which is preliminary data.</text>
</comment>
<evidence type="ECO:0000313" key="6">
    <source>
        <dbReference type="Proteomes" id="UP001589896"/>
    </source>
</evidence>
<dbReference type="InterPro" id="IPR056442">
    <property type="entry name" value="GINT1_N"/>
</dbReference>
<dbReference type="Pfam" id="PF24793">
    <property type="entry name" value="GINT1_N"/>
    <property type="match status" value="1"/>
</dbReference>
<sequence length="604" mass="65616">MTRRSTSRSTASTIASPLYAMPPNLTRPLRVVLVTPGHIPVWLSRFLQLAADTSWLAVSILPVSGASLPKAAPPAPDVRMFLAFDRARRRGANAMLRPVPLRARDCLTLATPVAGDAATAELKERVRELQPSLVLSLGPRSWSQALADCASLGCWDIDAGLVDADWAGVSLLRPLVEGSTSTEFAVELDGAPLAPWGQARTIGATRHGSFGAQRDTVFRRLPLLLMRMMHRLAADEFVPPNRTALLRQATARPLPVGASAVAFASTMSTAVQWQFQKGRKVVPWHLVLCGSKQSIDPSAPRVVPDAIVQSREANYWADPCAVETDGRQLIFVEEMWPDHKGVIACVELIDGTAKRLGIALEESAHVSYPQVFESDGQWYMTVESSQLRRVSLYRATDFPLGWERVCDLVTGRVCADPTLHFQDGHWYLFATVSEDGNGTWDELFVFVSKSLTGPYRPHPANPVVSDVRRARPGGRLFRRDGKLIRPAQDCAANYGSALVFNEVLSLSPTHYEERPLSRLSPDWAAKLVACHTYSASETLEVIDARGYPDPGTPSLEPIEPPAALRISGNPVAEAMAGSASAVPVPVAPVSRAPSATPGRDSPQQ</sequence>
<keyword evidence="1" id="KW-0624">Polysaccharide degradation</keyword>
<dbReference type="PANTHER" id="PTHR43772">
    <property type="entry name" value="ENDO-1,4-BETA-XYLANASE"/>
    <property type="match status" value="1"/>
</dbReference>
<gene>
    <name evidence="5" type="ORF">ACFFGH_14860</name>
</gene>
<feature type="domain" description="Glucosamine inositolphosphorylceramide transferase 1 N-terminal" evidence="4">
    <location>
        <begin position="311"/>
        <end position="514"/>
    </location>
</feature>
<dbReference type="InterPro" id="IPR052176">
    <property type="entry name" value="Glycosyl_Hydrlase_43_Enz"/>
</dbReference>
<dbReference type="SUPFAM" id="SSF75005">
    <property type="entry name" value="Arabinanase/levansucrase/invertase"/>
    <property type="match status" value="1"/>
</dbReference>
<proteinExistence type="predicted"/>